<evidence type="ECO:0000313" key="1">
    <source>
        <dbReference type="EMBL" id="SNY55334.1"/>
    </source>
</evidence>
<protein>
    <submittedName>
        <fullName evidence="1">Uncharacterized protein</fullName>
    </submittedName>
</protein>
<dbReference type="InterPro" id="IPR017853">
    <property type="entry name" value="GH"/>
</dbReference>
<name>A0A285J4X7_9ACTN</name>
<evidence type="ECO:0000313" key="2">
    <source>
        <dbReference type="Proteomes" id="UP000219612"/>
    </source>
</evidence>
<dbReference type="Proteomes" id="UP000219612">
    <property type="component" value="Unassembled WGS sequence"/>
</dbReference>
<dbReference type="EMBL" id="OBDY01000016">
    <property type="protein sequence ID" value="SNY55334.1"/>
    <property type="molecule type" value="Genomic_DNA"/>
</dbReference>
<organism evidence="1 2">
    <name type="scientific">Paractinoplanes atraurantiacus</name>
    <dbReference type="NCBI Taxonomy" id="1036182"/>
    <lineage>
        <taxon>Bacteria</taxon>
        <taxon>Bacillati</taxon>
        <taxon>Actinomycetota</taxon>
        <taxon>Actinomycetes</taxon>
        <taxon>Micromonosporales</taxon>
        <taxon>Micromonosporaceae</taxon>
        <taxon>Paractinoplanes</taxon>
    </lineage>
</organism>
<accession>A0A285J4X7</accession>
<dbReference type="RefSeq" id="WP_097324095.1">
    <property type="nucleotide sequence ID" value="NZ_OBDY01000016.1"/>
</dbReference>
<sequence length="602" mass="65234">MRITEGDGTWTVTAAEYVLHVRVPELVAVLADPDGRIWSRLSLLASVDRADAPDDSYGRPRVTLRTEPLDAAAGPRVAEFDVAMASPAWEAKSVLFRCFEDRVEVRARVRGSGPLGEVRLLGGRATLPDGACGVFRSSIEFTTLFVPTPAEPVRAERPADSAASLGIVGDACAGRLNAVFSPPPLCLVFQRPGGGVLSAGLAGDVRDLRFPALRYDPLDGGFLLVADYEGRTRAGGVFETPRVVLRRAAGPWQALQRHREDVAPARDPGERPAWWREPIFCGWGAQCAAAPIPGQPTSHPYHLRDLGPAVVPAGVTTAFEMSRRDRYDGWLARLARHGVVPGTVVVDDRWQLAYGTGEPDGSRWPGLREWIAERHAAGQRVLLWWKAWDPAGLPADECVTDPAGTPVAADPGSPAYRDRLAGIVRRLLGPDGLDADGFKIDFTQRAPSGRALRRPGAPPGAPWGIALLHLMLATIHRAAKSAKPGALVVTHAPHPGFGDVSDMIRLNDILERDPAGAEVPAVDQLAFRHAVVRACLPDHLIDTDQWPIADRAQWRAYVEAQARLGVPALYYAERLDRSGEALTGDDLRLVARTWESYRANPL</sequence>
<reference evidence="1 2" key="1">
    <citation type="submission" date="2017-09" db="EMBL/GenBank/DDBJ databases">
        <authorList>
            <person name="Ehlers B."/>
            <person name="Leendertz F.H."/>
        </authorList>
    </citation>
    <scope>NUCLEOTIDE SEQUENCE [LARGE SCALE GENOMIC DNA]</scope>
    <source>
        <strain evidence="1 2">CGMCC 4.6857</strain>
    </source>
</reference>
<dbReference type="SUPFAM" id="SSF51445">
    <property type="entry name" value="(Trans)glycosidases"/>
    <property type="match status" value="1"/>
</dbReference>
<keyword evidence="2" id="KW-1185">Reference proteome</keyword>
<proteinExistence type="predicted"/>
<gene>
    <name evidence="1" type="ORF">SAMN05421748_116115</name>
</gene>
<dbReference type="AlphaFoldDB" id="A0A285J4X7"/>
<dbReference type="OrthoDB" id="176168at2"/>